<keyword evidence="3" id="KW-1185">Reference proteome</keyword>
<dbReference type="AlphaFoldDB" id="A0A2T4C652"/>
<feature type="domain" description="Heterokaryon incompatibility" evidence="1">
    <location>
        <begin position="207"/>
        <end position="349"/>
    </location>
</feature>
<reference evidence="2 3" key="1">
    <citation type="submission" date="2016-07" db="EMBL/GenBank/DDBJ databases">
        <title>Multiple horizontal gene transfer events from other fungi enriched the ability of initially mycotrophic Trichoderma (Ascomycota) to feed on dead plant biomass.</title>
        <authorList>
            <consortium name="DOE Joint Genome Institute"/>
            <person name="Aerts A."/>
            <person name="Atanasova L."/>
            <person name="Chenthamara K."/>
            <person name="Zhang J."/>
            <person name="Grujic M."/>
            <person name="Henrissat B."/>
            <person name="Kuo A."/>
            <person name="Salamov A."/>
            <person name="Lipzen A."/>
            <person name="Labutti K."/>
            <person name="Barry K."/>
            <person name="Miao Y."/>
            <person name="Rahimi M.J."/>
            <person name="Shen Q."/>
            <person name="Grigoriev I.V."/>
            <person name="Kubicek C.P."/>
            <person name="Druzhinina I.S."/>
        </authorList>
    </citation>
    <scope>NUCLEOTIDE SEQUENCE [LARGE SCALE GENOMIC DNA]</scope>
    <source>
        <strain evidence="2 3">ATCC 18648</strain>
    </source>
</reference>
<dbReference type="PANTHER" id="PTHR24148:SF64">
    <property type="entry name" value="HETEROKARYON INCOMPATIBILITY DOMAIN-CONTAINING PROTEIN"/>
    <property type="match status" value="1"/>
</dbReference>
<dbReference type="InterPro" id="IPR052895">
    <property type="entry name" value="HetReg/Transcr_Mod"/>
</dbReference>
<dbReference type="OrthoDB" id="2157530at2759"/>
<protein>
    <submittedName>
        <fullName evidence="2">HET-domain-containing protein</fullName>
    </submittedName>
</protein>
<dbReference type="InterPro" id="IPR010730">
    <property type="entry name" value="HET"/>
</dbReference>
<dbReference type="Pfam" id="PF06985">
    <property type="entry name" value="HET"/>
    <property type="match status" value="1"/>
</dbReference>
<dbReference type="PANTHER" id="PTHR24148">
    <property type="entry name" value="ANKYRIN REPEAT DOMAIN-CONTAINING PROTEIN 39 HOMOLOG-RELATED"/>
    <property type="match status" value="1"/>
</dbReference>
<dbReference type="Proteomes" id="UP000240760">
    <property type="component" value="Unassembled WGS sequence"/>
</dbReference>
<sequence length="760" mass="86266">MSASSARQFDSALARHFVNTLEVHLSQLKPFWAGPTTTDLPTLIKHEDFDQQWAVVLDDRGSYLDGSGRRIAVRKRLEGGGLSTTNDVDWAAYNAAKFFSMNALSIAKAGVGERPSIIWRLLIKSMKRTCKEEIHELAIQELGRMKLRPDTRTAVPSVAADAYPYPALLSDPSAIRLVVLLPALEAHADIECRLCNSTLSRSDIDRYEALSYVWGDPSKRKSITVENRVFQATQNLEAALRNLRYRDRPRVLWIDAICINQNDVMERNAQVQQMDLIYEKSQRVVVWLGPESEDSGDAIKFIRHLRMLEQTITDTQYRTLCIELLASYLPAVGHLCGRSWFTRIWCIQEFVLGPRATFQCGQDEVSWEDFLPLPKLFYDLYEDRTMFEDLIHQSPNGIDMAALSPVRHLTSLVRWRIGGPNFKSVIALLVEFMRWQSSDPRDLVFALYGLVPDGDRDKDILQPDYNLSVSELYTKVAYRLLQSTGDLTILSIATQPPADLVMQHSWLPCWVPDWRLNQLIGEERNCSPIAYNGTSTHIASMDTNFDACLGLQATPVSLEEDGQVLCLNGVTADTIEVVGDAYTDRQSSSARQLFWQWKRIIHLPAAARYPYTGQPVWEAFCRTLLFDSKLEILLGDRGVCRSRIPPQESELGWFRQYFSSAEEELGFPTQLTHEPNASEWNGRRFFRTSRGMFGLGPAAARVGDRVVVLFGGRAPFIIRGTGWHHAIGECYVHGIMDGEIIHQPRTEAFQHLQEETFRLG</sequence>
<evidence type="ECO:0000313" key="2">
    <source>
        <dbReference type="EMBL" id="PTB77041.1"/>
    </source>
</evidence>
<organism evidence="2 3">
    <name type="scientific">Trichoderma longibrachiatum ATCC 18648</name>
    <dbReference type="NCBI Taxonomy" id="983965"/>
    <lineage>
        <taxon>Eukaryota</taxon>
        <taxon>Fungi</taxon>
        <taxon>Dikarya</taxon>
        <taxon>Ascomycota</taxon>
        <taxon>Pezizomycotina</taxon>
        <taxon>Sordariomycetes</taxon>
        <taxon>Hypocreomycetidae</taxon>
        <taxon>Hypocreales</taxon>
        <taxon>Hypocreaceae</taxon>
        <taxon>Trichoderma</taxon>
    </lineage>
</organism>
<dbReference type="Pfam" id="PF26639">
    <property type="entry name" value="Het-6_barrel"/>
    <property type="match status" value="1"/>
</dbReference>
<accession>A0A2T4C652</accession>
<dbReference type="EMBL" id="KZ679131">
    <property type="protein sequence ID" value="PTB77041.1"/>
    <property type="molecule type" value="Genomic_DNA"/>
</dbReference>
<name>A0A2T4C652_TRILO</name>
<proteinExistence type="predicted"/>
<evidence type="ECO:0000259" key="1">
    <source>
        <dbReference type="Pfam" id="PF06985"/>
    </source>
</evidence>
<evidence type="ECO:0000313" key="3">
    <source>
        <dbReference type="Proteomes" id="UP000240760"/>
    </source>
</evidence>
<gene>
    <name evidence="2" type="ORF">M440DRAFT_1462802</name>
</gene>